<dbReference type="Pfam" id="PF10242">
    <property type="entry name" value="L_HMGIC_fpl"/>
    <property type="match status" value="1"/>
</dbReference>
<protein>
    <submittedName>
        <fullName evidence="6">Uncharacterized protein</fullName>
    </submittedName>
</protein>
<dbReference type="Gene3D" id="1.20.140.150">
    <property type="match status" value="1"/>
</dbReference>
<evidence type="ECO:0000256" key="2">
    <source>
        <dbReference type="ARBA" id="ARBA00022692"/>
    </source>
</evidence>
<dbReference type="Proteomes" id="UP001208570">
    <property type="component" value="Unassembled WGS sequence"/>
</dbReference>
<keyword evidence="3 5" id="KW-1133">Transmembrane helix</keyword>
<keyword evidence="7" id="KW-1185">Reference proteome</keyword>
<feature type="transmembrane region" description="Helical" evidence="5">
    <location>
        <begin position="7"/>
        <end position="33"/>
    </location>
</feature>
<reference evidence="6" key="1">
    <citation type="journal article" date="2023" name="Mol. Biol. Evol.">
        <title>Third-Generation Sequencing Reveals the Adaptive Role of the Epigenome in Three Deep-Sea Polychaetes.</title>
        <authorList>
            <person name="Perez M."/>
            <person name="Aroh O."/>
            <person name="Sun Y."/>
            <person name="Lan Y."/>
            <person name="Juniper S.K."/>
            <person name="Young C.R."/>
            <person name="Angers B."/>
            <person name="Qian P.Y."/>
        </authorList>
    </citation>
    <scope>NUCLEOTIDE SEQUENCE</scope>
    <source>
        <strain evidence="6">P08H-3</strain>
    </source>
</reference>
<keyword evidence="2 5" id="KW-0812">Transmembrane</keyword>
<evidence type="ECO:0000256" key="1">
    <source>
        <dbReference type="ARBA" id="ARBA00004141"/>
    </source>
</evidence>
<dbReference type="EMBL" id="JAODUP010000469">
    <property type="protein sequence ID" value="KAK2149062.1"/>
    <property type="molecule type" value="Genomic_DNA"/>
</dbReference>
<organism evidence="6 7">
    <name type="scientific">Paralvinella palmiformis</name>
    <dbReference type="NCBI Taxonomy" id="53620"/>
    <lineage>
        <taxon>Eukaryota</taxon>
        <taxon>Metazoa</taxon>
        <taxon>Spiralia</taxon>
        <taxon>Lophotrochozoa</taxon>
        <taxon>Annelida</taxon>
        <taxon>Polychaeta</taxon>
        <taxon>Sedentaria</taxon>
        <taxon>Canalipalpata</taxon>
        <taxon>Terebellida</taxon>
        <taxon>Terebelliformia</taxon>
        <taxon>Alvinellidae</taxon>
        <taxon>Paralvinella</taxon>
    </lineage>
</organism>
<comment type="caution">
    <text evidence="6">The sequence shown here is derived from an EMBL/GenBank/DDBJ whole genome shotgun (WGS) entry which is preliminary data.</text>
</comment>
<feature type="transmembrane region" description="Helical" evidence="5">
    <location>
        <begin position="117"/>
        <end position="138"/>
    </location>
</feature>
<dbReference type="PANTHER" id="PTHR12489">
    <property type="entry name" value="LIPOMA HMGIC FUSION PARTNER-LIKE PROTEIN"/>
    <property type="match status" value="1"/>
</dbReference>
<proteinExistence type="predicted"/>
<comment type="subcellular location">
    <subcellularLocation>
        <location evidence="1">Membrane</location>
        <topology evidence="1">Multi-pass membrane protein</topology>
    </subcellularLocation>
</comment>
<feature type="transmembrane region" description="Helical" evidence="5">
    <location>
        <begin position="82"/>
        <end position="105"/>
    </location>
</feature>
<dbReference type="GO" id="GO:0016020">
    <property type="term" value="C:membrane"/>
    <property type="evidence" value="ECO:0007669"/>
    <property type="project" value="UniProtKB-SubCell"/>
</dbReference>
<evidence type="ECO:0000256" key="5">
    <source>
        <dbReference type="SAM" id="Phobius"/>
    </source>
</evidence>
<dbReference type="AlphaFoldDB" id="A0AAD9MX55"/>
<evidence type="ECO:0000256" key="4">
    <source>
        <dbReference type="ARBA" id="ARBA00023136"/>
    </source>
</evidence>
<keyword evidence="4 5" id="KW-0472">Membrane</keyword>
<evidence type="ECO:0000313" key="6">
    <source>
        <dbReference type="EMBL" id="KAK2149062.1"/>
    </source>
</evidence>
<evidence type="ECO:0000256" key="3">
    <source>
        <dbReference type="ARBA" id="ARBA00022989"/>
    </source>
</evidence>
<accession>A0AAD9MX55</accession>
<sequence>MTNGGVVGILWTLISVLVTGCCCFSIIQPAWIIHPRTLNSLGMCSYCVRDLRMRDIARVCGIYGGTFDLSNLPTNAWQAASVLYSGGCVLLLLGVVLALSTLCLPSPSNRRMSMVTGYIQIMAVILLLAGLLVFPVGFDSMFVRHYCPGSRMYDAGSCSVGWSYILAVVGTSLGIFCPFLSHYTDVKLRDEEPL</sequence>
<feature type="transmembrane region" description="Helical" evidence="5">
    <location>
        <begin position="161"/>
        <end position="180"/>
    </location>
</feature>
<dbReference type="InterPro" id="IPR019372">
    <property type="entry name" value="LHFPL"/>
</dbReference>
<evidence type="ECO:0000313" key="7">
    <source>
        <dbReference type="Proteomes" id="UP001208570"/>
    </source>
</evidence>
<dbReference type="PANTHER" id="PTHR12489:SF22">
    <property type="entry name" value="SI:DKEY-35M8.1"/>
    <property type="match status" value="1"/>
</dbReference>
<gene>
    <name evidence="6" type="ORF">LSH36_469g01006</name>
</gene>
<name>A0AAD9MX55_9ANNE</name>